<gene>
    <name evidence="3" type="ORF">N0V84_000392</name>
</gene>
<proteinExistence type="predicted"/>
<sequence>MASSAEPCSSQSLTMSQAIGVGVVTGFVGAVILVPAVLYLYHKCFSTNIIYPRAKNLTPQEVPDAPDPEPPSFTRPDRELSYPPQVPRSGWEINPIERKRKNLTFRIEPLCSPKQISENVGFEYYIESFVSNVIIGRRNPADRRKPIEESIFDENQLIQLAGEPANGDTWSGFISNPDTRALAIACLLSRILYRRMSPLCDVEECLLAPEITTCYRLLTEHSDTSQNGWDETIAVWRETVYLKKSNTYNIRPPRSTCFDPNDRRAERTYAMVPAIVEALKLRELKLDQYPNDVVKALKGAFENAANSAVILFGQPSEWQAVWESDKPGIIVFPEIRLMWHGEVKYRRPARNEFRLV</sequence>
<dbReference type="EMBL" id="JAPEUR010000004">
    <property type="protein sequence ID" value="KAJ4329042.1"/>
    <property type="molecule type" value="Genomic_DNA"/>
</dbReference>
<keyword evidence="2" id="KW-0472">Membrane</keyword>
<evidence type="ECO:0000256" key="1">
    <source>
        <dbReference type="SAM" id="MobiDB-lite"/>
    </source>
</evidence>
<organism evidence="3 4">
    <name type="scientific">Fusarium piperis</name>
    <dbReference type="NCBI Taxonomy" id="1435070"/>
    <lineage>
        <taxon>Eukaryota</taxon>
        <taxon>Fungi</taxon>
        <taxon>Dikarya</taxon>
        <taxon>Ascomycota</taxon>
        <taxon>Pezizomycotina</taxon>
        <taxon>Sordariomycetes</taxon>
        <taxon>Hypocreomycetidae</taxon>
        <taxon>Hypocreales</taxon>
        <taxon>Nectriaceae</taxon>
        <taxon>Fusarium</taxon>
        <taxon>Fusarium solani species complex</taxon>
    </lineage>
</organism>
<accession>A0A9W8WMT2</accession>
<keyword evidence="2" id="KW-0812">Transmembrane</keyword>
<feature type="transmembrane region" description="Helical" evidence="2">
    <location>
        <begin position="19"/>
        <end position="41"/>
    </location>
</feature>
<protein>
    <submittedName>
        <fullName evidence="3">Uncharacterized protein</fullName>
    </submittedName>
</protein>
<feature type="region of interest" description="Disordered" evidence="1">
    <location>
        <begin position="58"/>
        <end position="86"/>
    </location>
</feature>
<keyword evidence="4" id="KW-1185">Reference proteome</keyword>
<dbReference type="Proteomes" id="UP001140502">
    <property type="component" value="Unassembled WGS sequence"/>
</dbReference>
<evidence type="ECO:0000313" key="3">
    <source>
        <dbReference type="EMBL" id="KAJ4329042.1"/>
    </source>
</evidence>
<evidence type="ECO:0000313" key="4">
    <source>
        <dbReference type="Proteomes" id="UP001140502"/>
    </source>
</evidence>
<dbReference type="AlphaFoldDB" id="A0A9W8WMT2"/>
<dbReference type="OrthoDB" id="5080136at2759"/>
<comment type="caution">
    <text evidence="3">The sequence shown here is derived from an EMBL/GenBank/DDBJ whole genome shotgun (WGS) entry which is preliminary data.</text>
</comment>
<keyword evidence="2" id="KW-1133">Transmembrane helix</keyword>
<name>A0A9W8WMT2_9HYPO</name>
<evidence type="ECO:0000256" key="2">
    <source>
        <dbReference type="SAM" id="Phobius"/>
    </source>
</evidence>
<reference evidence="3" key="1">
    <citation type="submission" date="2022-10" db="EMBL/GenBank/DDBJ databases">
        <title>Tapping the CABI collections for fungal endophytes: first genome assemblies for Collariella, Neodidymelliopsis, Ascochyta clinopodiicola, Didymella pomorum, Didymosphaeria variabile, Neocosmospora piperis and Neocucurbitaria cava.</title>
        <authorList>
            <person name="Hill R."/>
        </authorList>
    </citation>
    <scope>NUCLEOTIDE SEQUENCE</scope>
    <source>
        <strain evidence="3">IMI 366586</strain>
    </source>
</reference>